<protein>
    <recommendedName>
        <fullName evidence="3">DUF2442 domain-containing protein</fullName>
    </recommendedName>
</protein>
<dbReference type="Gene3D" id="3.30.2020.40">
    <property type="entry name" value="Uncharacterised protein PF10387, DUF2442"/>
    <property type="match status" value="1"/>
</dbReference>
<dbReference type="PATRIC" id="fig|291169.3.peg.2813"/>
<evidence type="ECO:0008006" key="3">
    <source>
        <dbReference type="Google" id="ProtNLM"/>
    </source>
</evidence>
<comment type="caution">
    <text evidence="1">The sequence shown here is derived from an EMBL/GenBank/DDBJ whole genome shotgun (WGS) entry which is preliminary data.</text>
</comment>
<evidence type="ECO:0000313" key="2">
    <source>
        <dbReference type="Proteomes" id="UP000094379"/>
    </source>
</evidence>
<accession>A0A1E3GPB8</accession>
<name>A0A1E3GPB8_9GAMM</name>
<dbReference type="RefSeq" id="WP_069297120.1">
    <property type="nucleotide sequence ID" value="NZ_MCRI01000073.1"/>
</dbReference>
<reference evidence="1 2" key="1">
    <citation type="submission" date="2016-07" db="EMBL/GenBank/DDBJ databases">
        <title>Draft Genome Sequence of Methylophaga muralis Bur 1.</title>
        <authorList>
            <person name="Vasilenko O.V."/>
            <person name="Doronina N.V."/>
            <person name="Shmareva M.N."/>
            <person name="Tarlachkov S.V."/>
            <person name="Mustakhimov I."/>
            <person name="Trotsenko Y.A."/>
        </authorList>
    </citation>
    <scope>NUCLEOTIDE SEQUENCE [LARGE SCALE GENOMIC DNA]</scope>
    <source>
        <strain evidence="1 2">Bur 1</strain>
    </source>
</reference>
<organism evidence="1 2">
    <name type="scientific">Methylophaga muralis</name>
    <dbReference type="NCBI Taxonomy" id="291169"/>
    <lineage>
        <taxon>Bacteria</taxon>
        <taxon>Pseudomonadati</taxon>
        <taxon>Pseudomonadota</taxon>
        <taxon>Gammaproteobacteria</taxon>
        <taxon>Thiotrichales</taxon>
        <taxon>Piscirickettsiaceae</taxon>
        <taxon>Methylophaga</taxon>
    </lineage>
</organism>
<evidence type="ECO:0000313" key="1">
    <source>
        <dbReference type="EMBL" id="ODN65426.1"/>
    </source>
</evidence>
<dbReference type="STRING" id="291169.A9E74_02776"/>
<dbReference type="AlphaFoldDB" id="A0A1E3GPB8"/>
<dbReference type="EMBL" id="MCRI01000073">
    <property type="protein sequence ID" value="ODN65426.1"/>
    <property type="molecule type" value="Genomic_DNA"/>
</dbReference>
<dbReference type="Proteomes" id="UP000094379">
    <property type="component" value="Unassembled WGS sequence"/>
</dbReference>
<dbReference type="InterPro" id="IPR018841">
    <property type="entry name" value="DUF2442"/>
</dbReference>
<proteinExistence type="predicted"/>
<gene>
    <name evidence="1" type="ORF">A9E74_02776</name>
</gene>
<dbReference type="Pfam" id="PF10387">
    <property type="entry name" value="DUF2442"/>
    <property type="match status" value="1"/>
</dbReference>
<sequence length="86" mass="9196">MSTLAVELHPQAIKVHFTDVAIVVDLADGRTVSAPLVWFPRLSSASSEKLANWELLGDGEGIHWPDIDEDLSVAGLLAGTHPISNP</sequence>
<keyword evidence="2" id="KW-1185">Reference proteome</keyword>